<proteinExistence type="predicted"/>
<evidence type="ECO:0000313" key="1">
    <source>
        <dbReference type="EMBL" id="ETV86930.1"/>
    </source>
</evidence>
<reference evidence="1" key="1">
    <citation type="submission" date="2013-12" db="EMBL/GenBank/DDBJ databases">
        <title>The Genome Sequence of Aphanomyces astaci APO3.</title>
        <authorList>
            <consortium name="The Broad Institute Genomics Platform"/>
            <person name="Russ C."/>
            <person name="Tyler B."/>
            <person name="van West P."/>
            <person name="Dieguez-Uribeondo J."/>
            <person name="Young S.K."/>
            <person name="Zeng Q."/>
            <person name="Gargeya S."/>
            <person name="Fitzgerald M."/>
            <person name="Abouelleil A."/>
            <person name="Alvarado L."/>
            <person name="Chapman S.B."/>
            <person name="Gainer-Dewar J."/>
            <person name="Goldberg J."/>
            <person name="Griggs A."/>
            <person name="Gujja S."/>
            <person name="Hansen M."/>
            <person name="Howarth C."/>
            <person name="Imamovic A."/>
            <person name="Ireland A."/>
            <person name="Larimer J."/>
            <person name="McCowan C."/>
            <person name="Murphy C."/>
            <person name="Pearson M."/>
            <person name="Poon T.W."/>
            <person name="Priest M."/>
            <person name="Roberts A."/>
            <person name="Saif S."/>
            <person name="Shea T."/>
            <person name="Sykes S."/>
            <person name="Wortman J."/>
            <person name="Nusbaum C."/>
            <person name="Birren B."/>
        </authorList>
    </citation>
    <scope>NUCLEOTIDE SEQUENCE [LARGE SCALE GENOMIC DNA]</scope>
    <source>
        <strain evidence="1">APO3</strain>
    </source>
</reference>
<organism evidence="1">
    <name type="scientific">Aphanomyces astaci</name>
    <name type="common">Crayfish plague agent</name>
    <dbReference type="NCBI Taxonomy" id="112090"/>
    <lineage>
        <taxon>Eukaryota</taxon>
        <taxon>Sar</taxon>
        <taxon>Stramenopiles</taxon>
        <taxon>Oomycota</taxon>
        <taxon>Saprolegniomycetes</taxon>
        <taxon>Saprolegniales</taxon>
        <taxon>Verrucalvaceae</taxon>
        <taxon>Aphanomyces</taxon>
    </lineage>
</organism>
<protein>
    <submittedName>
        <fullName evidence="1">Uncharacterized protein</fullName>
    </submittedName>
</protein>
<sequence length="393" mass="44974">MNAPPKPPPTPVPPVDPVAVQTALDKKMKQRLYIRKMMRIYRDEHRQSREHLIKRIHELSAHMAELVRRASAREESSTLLSWREVSHAMREGVHVSSGETKRLQNQVDVYRGLVDHMYRWIASCEHVTVSLSPTAPSWRMATLLAEPQSRRLGKEWITRQLYHNTGRMFQNFPLSPSEDLSAIDVTFHEGLINISVHRQVTLAASPHQVLDLYRHHLVDVLMADQFGNAPIESLAESTDTTVLHQAVVPQSGEFMSLLGGEFHEGPDKTVFVVQQIVDDETQPDHHHTRRQRNRMFWCVPSCLSWHIYRLNRAELRPQSVGGGTHVKYAGVSTQSFNQGRYFTLDEEASSVGLDLTACPEVDKEEQLKLHLTRLVLQKRPRCRHRASEILKGG</sequence>
<dbReference type="OrthoDB" id="77473at2759"/>
<dbReference type="VEuPathDB" id="FungiDB:H257_01958"/>
<name>W4H4J1_APHAT</name>
<dbReference type="RefSeq" id="XP_009823729.1">
    <property type="nucleotide sequence ID" value="XM_009825427.1"/>
</dbReference>
<dbReference type="EMBL" id="KI913116">
    <property type="protein sequence ID" value="ETV86930.1"/>
    <property type="molecule type" value="Genomic_DNA"/>
</dbReference>
<gene>
    <name evidence="1" type="ORF">H257_01958</name>
</gene>
<dbReference type="AlphaFoldDB" id="W4H4J1"/>
<accession>W4H4J1</accession>
<dbReference type="GeneID" id="20803954"/>